<keyword evidence="3" id="KW-1185">Reference proteome</keyword>
<gene>
    <name evidence="2" type="ORF">GPUH_LOCUS4</name>
</gene>
<dbReference type="WBParaSite" id="GPUH_0000000301-mRNA-1">
    <property type="protein sequence ID" value="GPUH_0000000301-mRNA-1"/>
    <property type="gene ID" value="GPUH_0000000301"/>
</dbReference>
<name>A0A183CU63_9BILA</name>
<dbReference type="OrthoDB" id="8186989at2759"/>
<evidence type="ECO:0000313" key="4">
    <source>
        <dbReference type="WBParaSite" id="GPUH_0000000301-mRNA-1"/>
    </source>
</evidence>
<reference evidence="4" key="1">
    <citation type="submission" date="2016-06" db="UniProtKB">
        <authorList>
            <consortium name="WormBaseParasite"/>
        </authorList>
    </citation>
    <scope>IDENTIFICATION</scope>
</reference>
<protein>
    <submittedName>
        <fullName evidence="4">Ubiquitin-like domain-containing protein</fullName>
    </submittedName>
</protein>
<dbReference type="AlphaFoldDB" id="A0A183CU63"/>
<evidence type="ECO:0000313" key="2">
    <source>
        <dbReference type="EMBL" id="VDK27047.1"/>
    </source>
</evidence>
<accession>A0A183CU63</accession>
<dbReference type="EMBL" id="UYRT01000002">
    <property type="protein sequence ID" value="VDK27047.1"/>
    <property type="molecule type" value="Genomic_DNA"/>
</dbReference>
<feature type="compositionally biased region" description="Low complexity" evidence="1">
    <location>
        <begin position="1"/>
        <end position="20"/>
    </location>
</feature>
<reference evidence="2 3" key="2">
    <citation type="submission" date="2018-11" db="EMBL/GenBank/DDBJ databases">
        <authorList>
            <consortium name="Pathogen Informatics"/>
        </authorList>
    </citation>
    <scope>NUCLEOTIDE SEQUENCE [LARGE SCALE GENOMIC DNA]</scope>
</reference>
<dbReference type="Proteomes" id="UP000271098">
    <property type="component" value="Unassembled WGS sequence"/>
</dbReference>
<evidence type="ECO:0000256" key="1">
    <source>
        <dbReference type="SAM" id="MobiDB-lite"/>
    </source>
</evidence>
<sequence length="114" mass="12494">MCQQVSSSSGSTSQTGIGNTVEDAKQATTSDNGEGETYVSSDEHTAVSSPPPAKKKRYAEGRILDQTDCKFGIKLEDDEVLLMSDESELSSLNEAEFDQVKKAYDRVLFFLFEP</sequence>
<organism evidence="4">
    <name type="scientific">Gongylonema pulchrum</name>
    <dbReference type="NCBI Taxonomy" id="637853"/>
    <lineage>
        <taxon>Eukaryota</taxon>
        <taxon>Metazoa</taxon>
        <taxon>Ecdysozoa</taxon>
        <taxon>Nematoda</taxon>
        <taxon>Chromadorea</taxon>
        <taxon>Rhabditida</taxon>
        <taxon>Spirurina</taxon>
        <taxon>Spiruromorpha</taxon>
        <taxon>Spiruroidea</taxon>
        <taxon>Gongylonematidae</taxon>
        <taxon>Gongylonema</taxon>
    </lineage>
</organism>
<evidence type="ECO:0000313" key="3">
    <source>
        <dbReference type="Proteomes" id="UP000271098"/>
    </source>
</evidence>
<proteinExistence type="predicted"/>
<feature type="region of interest" description="Disordered" evidence="1">
    <location>
        <begin position="1"/>
        <end position="59"/>
    </location>
</feature>